<organism evidence="1 2">
    <name type="scientific">Trichomonas vaginalis (strain ATCC PRA-98 / G3)</name>
    <dbReference type="NCBI Taxonomy" id="412133"/>
    <lineage>
        <taxon>Eukaryota</taxon>
        <taxon>Metamonada</taxon>
        <taxon>Parabasalia</taxon>
        <taxon>Trichomonadida</taxon>
        <taxon>Trichomonadidae</taxon>
        <taxon>Trichomonas</taxon>
    </lineage>
</organism>
<evidence type="ECO:0000313" key="2">
    <source>
        <dbReference type="Proteomes" id="UP000001542"/>
    </source>
</evidence>
<gene>
    <name evidence="1" type="ORF">TVAG_111240</name>
</gene>
<name>A2EZY3_TRIV3</name>
<sequence>MNQKTELIYNLALDYVNKNAEDPSYYPELEFNFFKNNSALYIMSPTDRSFSAIVEFHPEYNVFSCAFYGNDKEIWSPPYDQIIQSENPNDIIISLARGFMLYDQLKNIEGKLLKT</sequence>
<keyword evidence="2" id="KW-1185">Reference proteome</keyword>
<evidence type="ECO:0000313" key="1">
    <source>
        <dbReference type="EMBL" id="EAY01767.1"/>
    </source>
</evidence>
<dbReference type="InParanoid" id="A2EZY3"/>
<reference evidence="1" key="2">
    <citation type="journal article" date="2007" name="Science">
        <title>Draft genome sequence of the sexually transmitted pathogen Trichomonas vaginalis.</title>
        <authorList>
            <person name="Carlton J.M."/>
            <person name="Hirt R.P."/>
            <person name="Silva J.C."/>
            <person name="Delcher A.L."/>
            <person name="Schatz M."/>
            <person name="Zhao Q."/>
            <person name="Wortman J.R."/>
            <person name="Bidwell S.L."/>
            <person name="Alsmark U.C.M."/>
            <person name="Besteiro S."/>
            <person name="Sicheritz-Ponten T."/>
            <person name="Noel C.J."/>
            <person name="Dacks J.B."/>
            <person name="Foster P.G."/>
            <person name="Simillion C."/>
            <person name="Van de Peer Y."/>
            <person name="Miranda-Saavedra D."/>
            <person name="Barton G.J."/>
            <person name="Westrop G.D."/>
            <person name="Mueller S."/>
            <person name="Dessi D."/>
            <person name="Fiori P.L."/>
            <person name="Ren Q."/>
            <person name="Paulsen I."/>
            <person name="Zhang H."/>
            <person name="Bastida-Corcuera F.D."/>
            <person name="Simoes-Barbosa A."/>
            <person name="Brown M.T."/>
            <person name="Hayes R.D."/>
            <person name="Mukherjee M."/>
            <person name="Okumura C.Y."/>
            <person name="Schneider R."/>
            <person name="Smith A.J."/>
            <person name="Vanacova S."/>
            <person name="Villalvazo M."/>
            <person name="Haas B.J."/>
            <person name="Pertea M."/>
            <person name="Feldblyum T.V."/>
            <person name="Utterback T.R."/>
            <person name="Shu C.L."/>
            <person name="Osoegawa K."/>
            <person name="de Jong P.J."/>
            <person name="Hrdy I."/>
            <person name="Horvathova L."/>
            <person name="Zubacova Z."/>
            <person name="Dolezal P."/>
            <person name="Malik S.B."/>
            <person name="Logsdon J.M. Jr."/>
            <person name="Henze K."/>
            <person name="Gupta A."/>
            <person name="Wang C.C."/>
            <person name="Dunne R.L."/>
            <person name="Upcroft J.A."/>
            <person name="Upcroft P."/>
            <person name="White O."/>
            <person name="Salzberg S.L."/>
            <person name="Tang P."/>
            <person name="Chiu C.-H."/>
            <person name="Lee Y.-S."/>
            <person name="Embley T.M."/>
            <person name="Coombs G.H."/>
            <person name="Mottram J.C."/>
            <person name="Tachezy J."/>
            <person name="Fraser-Liggett C.M."/>
            <person name="Johnson P.J."/>
        </authorList>
    </citation>
    <scope>NUCLEOTIDE SEQUENCE [LARGE SCALE GENOMIC DNA]</scope>
    <source>
        <strain evidence="1">G3</strain>
    </source>
</reference>
<dbReference type="KEGG" id="tva:4759596"/>
<proteinExistence type="predicted"/>
<reference evidence="1" key="1">
    <citation type="submission" date="2006-10" db="EMBL/GenBank/DDBJ databases">
        <authorList>
            <person name="Amadeo P."/>
            <person name="Zhao Q."/>
            <person name="Wortman J."/>
            <person name="Fraser-Liggett C."/>
            <person name="Carlton J."/>
        </authorList>
    </citation>
    <scope>NUCLEOTIDE SEQUENCE</scope>
    <source>
        <strain evidence="1">G3</strain>
    </source>
</reference>
<accession>A2EZY3</accession>
<protein>
    <submittedName>
        <fullName evidence="1">Uncharacterized protein</fullName>
    </submittedName>
</protein>
<dbReference type="EMBL" id="DS113557">
    <property type="protein sequence ID" value="EAY01767.1"/>
    <property type="molecule type" value="Genomic_DNA"/>
</dbReference>
<dbReference type="Proteomes" id="UP000001542">
    <property type="component" value="Unassembled WGS sequence"/>
</dbReference>
<dbReference type="VEuPathDB" id="TrichDB:TVAG_111240"/>
<dbReference type="AlphaFoldDB" id="A2EZY3"/>
<dbReference type="VEuPathDB" id="TrichDB:TVAGG3_0144980"/>
<dbReference type="RefSeq" id="XP_001314325.1">
    <property type="nucleotide sequence ID" value="XM_001314307.1"/>
</dbReference>